<feature type="transmembrane region" description="Helical" evidence="9">
    <location>
        <begin position="392"/>
        <end position="419"/>
    </location>
</feature>
<evidence type="ECO:0000256" key="7">
    <source>
        <dbReference type="ARBA" id="ARBA00023136"/>
    </source>
</evidence>
<evidence type="ECO:0000313" key="10">
    <source>
        <dbReference type="EMBL" id="QFI39084.1"/>
    </source>
</evidence>
<organism evidence="10 11">
    <name type="scientific">Moritella marina ATCC 15381</name>
    <dbReference type="NCBI Taxonomy" id="1202962"/>
    <lineage>
        <taxon>Bacteria</taxon>
        <taxon>Pseudomonadati</taxon>
        <taxon>Pseudomonadota</taxon>
        <taxon>Gammaproteobacteria</taxon>
        <taxon>Alteromonadales</taxon>
        <taxon>Moritellaceae</taxon>
        <taxon>Moritella</taxon>
    </lineage>
</organism>
<evidence type="ECO:0000256" key="1">
    <source>
        <dbReference type="ARBA" id="ARBA00004651"/>
    </source>
</evidence>
<feature type="transmembrane region" description="Helical" evidence="9">
    <location>
        <begin position="363"/>
        <end position="380"/>
    </location>
</feature>
<comment type="similarity">
    <text evidence="2 8">Belongs to the nucleobase:cation symporter-2 (NCS2) (TC 2.A.40) family. Azg-like subfamily.</text>
</comment>
<evidence type="ECO:0000256" key="3">
    <source>
        <dbReference type="ARBA" id="ARBA00022448"/>
    </source>
</evidence>
<evidence type="ECO:0000256" key="9">
    <source>
        <dbReference type="SAM" id="Phobius"/>
    </source>
</evidence>
<dbReference type="EMBL" id="CP044399">
    <property type="protein sequence ID" value="QFI39084.1"/>
    <property type="molecule type" value="Genomic_DNA"/>
</dbReference>
<feature type="transmembrane region" description="Helical" evidence="9">
    <location>
        <begin position="68"/>
        <end position="90"/>
    </location>
</feature>
<proteinExistence type="inferred from homology"/>
<comment type="subcellular location">
    <subcellularLocation>
        <location evidence="1 8">Cell membrane</location>
        <topology evidence="1 8">Multi-pass membrane protein</topology>
    </subcellularLocation>
</comment>
<dbReference type="GO" id="GO:0005886">
    <property type="term" value="C:plasma membrane"/>
    <property type="evidence" value="ECO:0007669"/>
    <property type="project" value="UniProtKB-SubCell"/>
</dbReference>
<reference evidence="10 11" key="1">
    <citation type="submission" date="2019-09" db="EMBL/GenBank/DDBJ databases">
        <title>Hybrid Assembly of the complete Genome of the Deep-Sea Bacterium Moritella marina from long Nanopore and Illumina reads.</title>
        <authorList>
            <person name="Magin S."/>
            <person name="Georgoulis A."/>
            <person name="Papadimitriou K."/>
            <person name="Iliakis G."/>
            <person name="Vorgias C.E."/>
        </authorList>
    </citation>
    <scope>NUCLEOTIDE SEQUENCE [LARGE SCALE GENOMIC DNA]</scope>
    <source>
        <strain evidence="10 11">MP-1</strain>
    </source>
</reference>
<dbReference type="RefSeq" id="WP_019441734.1">
    <property type="nucleotide sequence ID" value="NZ_ALOE01000020.1"/>
</dbReference>
<evidence type="ECO:0000256" key="6">
    <source>
        <dbReference type="ARBA" id="ARBA00022989"/>
    </source>
</evidence>
<evidence type="ECO:0000256" key="4">
    <source>
        <dbReference type="ARBA" id="ARBA00022475"/>
    </source>
</evidence>
<feature type="transmembrane region" description="Helical" evidence="9">
    <location>
        <begin position="431"/>
        <end position="448"/>
    </location>
</feature>
<feature type="transmembrane region" description="Helical" evidence="9">
    <location>
        <begin position="156"/>
        <end position="178"/>
    </location>
</feature>
<evidence type="ECO:0000256" key="2">
    <source>
        <dbReference type="ARBA" id="ARBA00005697"/>
    </source>
</evidence>
<dbReference type="InterPro" id="IPR045018">
    <property type="entry name" value="Azg-like"/>
</dbReference>
<protein>
    <submittedName>
        <fullName evidence="10">NCS2 family permease</fullName>
    </submittedName>
</protein>
<dbReference type="InterPro" id="IPR006043">
    <property type="entry name" value="NCS2"/>
</dbReference>
<dbReference type="PIRSF" id="PIRSF005353">
    <property type="entry name" value="PbuG"/>
    <property type="match status" value="1"/>
</dbReference>
<dbReference type="AlphaFoldDB" id="A0A5J6WNU6"/>
<feature type="transmembrane region" description="Helical" evidence="9">
    <location>
        <begin position="213"/>
        <end position="232"/>
    </location>
</feature>
<accession>A0A5J6WNU6</accession>
<feature type="transmembrane region" description="Helical" evidence="9">
    <location>
        <begin position="337"/>
        <end position="357"/>
    </location>
</feature>
<sequence length="449" mass="47085">MNTASKSTSESKNTSAFATLMEKLFKLKAHNTTIKTEVMAGLTTFVTMAYILFVNPDIMSIAGMDYQAVFVATALSAAIGCIFMGLYANWPVGLAPGMGLNAFFTFAVVKGMEYSWQVALGAVFISSIIFVIMSVTKLRGWIIDSIPHSLRYAMTAGVGLFLGIIGLKAAGIITASPATLVTLGNFHDPKVILGALSFLIIAILATRKVFGAVLIGIIAVTVISAVMGLVTLPEQAVSLPTGLSKTFMQMDVMGALDVSMVSIILAFLFVNMFDTAGTMIGVADKAGMYNKDGKIENLNKALTADSVASVAGAVIGCPPVTTYVESNAGIAEGGRTGLTAVVVGLLFLGAMFFAPIAQIVPSYATAGALIYVAFLMVGSLNKVNWDEFTDYVPAAITAIMMPLTYSIADGIILGFLSFAIIKHATGRSADVSLGMNVLALVFIAKLAFI</sequence>
<feature type="transmembrane region" description="Helical" evidence="9">
    <location>
        <begin position="190"/>
        <end position="206"/>
    </location>
</feature>
<feature type="transmembrane region" description="Helical" evidence="9">
    <location>
        <begin position="252"/>
        <end position="270"/>
    </location>
</feature>
<gene>
    <name evidence="10" type="ORF">FR932_15070</name>
</gene>
<keyword evidence="4 8" id="KW-1003">Cell membrane</keyword>
<keyword evidence="3 8" id="KW-0813">Transport</keyword>
<keyword evidence="11" id="KW-1185">Reference proteome</keyword>
<dbReference type="GO" id="GO:0015207">
    <property type="term" value="F:adenine transmembrane transporter activity"/>
    <property type="evidence" value="ECO:0007669"/>
    <property type="project" value="TreeGrafter"/>
</dbReference>
<evidence type="ECO:0000256" key="8">
    <source>
        <dbReference type="PIRNR" id="PIRNR005353"/>
    </source>
</evidence>
<dbReference type="Proteomes" id="UP000327424">
    <property type="component" value="Chromosome"/>
</dbReference>
<dbReference type="InterPro" id="IPR026033">
    <property type="entry name" value="Azg-like_bact_archaea"/>
</dbReference>
<name>A0A5J6WNU6_MORMI</name>
<dbReference type="PANTHER" id="PTHR43337">
    <property type="entry name" value="XANTHINE/URACIL PERMEASE C887.17-RELATED"/>
    <property type="match status" value="1"/>
</dbReference>
<dbReference type="KEGG" id="mmaa:FR932_15070"/>
<keyword evidence="7 8" id="KW-0472">Membrane</keyword>
<dbReference type="PANTHER" id="PTHR43337:SF1">
    <property type="entry name" value="XANTHINE_URACIL PERMEASE C887.17-RELATED"/>
    <property type="match status" value="1"/>
</dbReference>
<feature type="transmembrane region" description="Helical" evidence="9">
    <location>
        <begin position="114"/>
        <end position="135"/>
    </location>
</feature>
<evidence type="ECO:0000256" key="5">
    <source>
        <dbReference type="ARBA" id="ARBA00022692"/>
    </source>
</evidence>
<evidence type="ECO:0000313" key="11">
    <source>
        <dbReference type="Proteomes" id="UP000327424"/>
    </source>
</evidence>
<dbReference type="Pfam" id="PF00860">
    <property type="entry name" value="Xan_ur_permease"/>
    <property type="match status" value="1"/>
</dbReference>
<keyword evidence="5 8" id="KW-0812">Transmembrane</keyword>
<feature type="transmembrane region" description="Helical" evidence="9">
    <location>
        <begin position="38"/>
        <end position="56"/>
    </location>
</feature>
<keyword evidence="6 8" id="KW-1133">Transmembrane helix</keyword>
<dbReference type="OrthoDB" id="9808458at2"/>